<dbReference type="AlphaFoldDB" id="A0A4Z1F5V7"/>
<evidence type="ECO:0000256" key="1">
    <source>
        <dbReference type="SAM" id="Phobius"/>
    </source>
</evidence>
<organism evidence="2 3">
    <name type="scientific">Botrytis tulipae</name>
    <dbReference type="NCBI Taxonomy" id="87230"/>
    <lineage>
        <taxon>Eukaryota</taxon>
        <taxon>Fungi</taxon>
        <taxon>Dikarya</taxon>
        <taxon>Ascomycota</taxon>
        <taxon>Pezizomycotina</taxon>
        <taxon>Leotiomycetes</taxon>
        <taxon>Helotiales</taxon>
        <taxon>Sclerotiniaceae</taxon>
        <taxon>Botrytis</taxon>
    </lineage>
</organism>
<keyword evidence="1" id="KW-0472">Membrane</keyword>
<evidence type="ECO:0000313" key="2">
    <source>
        <dbReference type="EMBL" id="TGO19845.1"/>
    </source>
</evidence>
<keyword evidence="3" id="KW-1185">Reference proteome</keyword>
<gene>
    <name evidence="2" type="ORF">BTUL_0002g00910</name>
</gene>
<name>A0A4Z1F5V7_9HELO</name>
<evidence type="ECO:0000313" key="3">
    <source>
        <dbReference type="Proteomes" id="UP000297777"/>
    </source>
</evidence>
<reference evidence="2 3" key="1">
    <citation type="submission" date="2017-12" db="EMBL/GenBank/DDBJ databases">
        <title>Comparative genomics of Botrytis spp.</title>
        <authorList>
            <person name="Valero-Jimenez C.A."/>
            <person name="Tapia P."/>
            <person name="Veloso J."/>
            <person name="Silva-Moreno E."/>
            <person name="Staats M."/>
            <person name="Valdes J.H."/>
            <person name="Van Kan J.A.L."/>
        </authorList>
    </citation>
    <scope>NUCLEOTIDE SEQUENCE [LARGE SCALE GENOMIC DNA]</scope>
    <source>
        <strain evidence="2 3">Bt9001</strain>
    </source>
</reference>
<keyword evidence="1" id="KW-1133">Transmembrane helix</keyword>
<proteinExistence type="predicted"/>
<feature type="transmembrane region" description="Helical" evidence="1">
    <location>
        <begin position="12"/>
        <end position="38"/>
    </location>
</feature>
<keyword evidence="1" id="KW-0812">Transmembrane</keyword>
<sequence length="70" mass="7903">MVSSRSKLLLRSIAMLVWFVVSMDSKVAMLVWLLLLVLDPATEDLQEMNGGKCLEPLKLKNRRGVSVSRE</sequence>
<protein>
    <submittedName>
        <fullName evidence="2">Uncharacterized protein</fullName>
    </submittedName>
</protein>
<dbReference type="EMBL" id="PQXH01000002">
    <property type="protein sequence ID" value="TGO19845.1"/>
    <property type="molecule type" value="Genomic_DNA"/>
</dbReference>
<dbReference type="Proteomes" id="UP000297777">
    <property type="component" value="Unassembled WGS sequence"/>
</dbReference>
<accession>A0A4Z1F5V7</accession>
<comment type="caution">
    <text evidence="2">The sequence shown here is derived from an EMBL/GenBank/DDBJ whole genome shotgun (WGS) entry which is preliminary data.</text>
</comment>